<evidence type="ECO:0000313" key="2">
    <source>
        <dbReference type="Proteomes" id="UP000053144"/>
    </source>
</evidence>
<reference evidence="2" key="1">
    <citation type="journal article" date="2015" name="Proc. Natl. Acad. Sci. U.S.A.">
        <title>Genome sequencing of adzuki bean (Vigna angularis) provides insight into high starch and low fat accumulation and domestication.</title>
        <authorList>
            <person name="Yang K."/>
            <person name="Tian Z."/>
            <person name="Chen C."/>
            <person name="Luo L."/>
            <person name="Zhao B."/>
            <person name="Wang Z."/>
            <person name="Yu L."/>
            <person name="Li Y."/>
            <person name="Sun Y."/>
            <person name="Li W."/>
            <person name="Chen Y."/>
            <person name="Li Y."/>
            <person name="Zhang Y."/>
            <person name="Ai D."/>
            <person name="Zhao J."/>
            <person name="Shang C."/>
            <person name="Ma Y."/>
            <person name="Wu B."/>
            <person name="Wang M."/>
            <person name="Gao L."/>
            <person name="Sun D."/>
            <person name="Zhang P."/>
            <person name="Guo F."/>
            <person name="Wang W."/>
            <person name="Li Y."/>
            <person name="Wang J."/>
            <person name="Varshney R.K."/>
            <person name="Wang J."/>
            <person name="Ling H.Q."/>
            <person name="Wan P."/>
        </authorList>
    </citation>
    <scope>NUCLEOTIDE SEQUENCE</scope>
    <source>
        <strain evidence="2">cv. Jingnong 6</strain>
    </source>
</reference>
<organism evidence="1 2">
    <name type="scientific">Phaseolus angularis</name>
    <name type="common">Azuki bean</name>
    <name type="synonym">Vigna angularis</name>
    <dbReference type="NCBI Taxonomy" id="3914"/>
    <lineage>
        <taxon>Eukaryota</taxon>
        <taxon>Viridiplantae</taxon>
        <taxon>Streptophyta</taxon>
        <taxon>Embryophyta</taxon>
        <taxon>Tracheophyta</taxon>
        <taxon>Spermatophyta</taxon>
        <taxon>Magnoliopsida</taxon>
        <taxon>eudicotyledons</taxon>
        <taxon>Gunneridae</taxon>
        <taxon>Pentapetalae</taxon>
        <taxon>rosids</taxon>
        <taxon>fabids</taxon>
        <taxon>Fabales</taxon>
        <taxon>Fabaceae</taxon>
        <taxon>Papilionoideae</taxon>
        <taxon>50 kb inversion clade</taxon>
        <taxon>NPAAA clade</taxon>
        <taxon>indigoferoid/millettioid clade</taxon>
        <taxon>Phaseoleae</taxon>
        <taxon>Vigna</taxon>
    </lineage>
</organism>
<evidence type="ECO:0000313" key="1">
    <source>
        <dbReference type="EMBL" id="KOM58015.1"/>
    </source>
</evidence>
<accession>A0A0L9VSI3</accession>
<protein>
    <submittedName>
        <fullName evidence="1">Uncharacterized protein</fullName>
    </submittedName>
</protein>
<dbReference type="Gramene" id="KOM58015">
    <property type="protein sequence ID" value="KOM58015"/>
    <property type="gene ID" value="LR48_Vigan11g104800"/>
</dbReference>
<gene>
    <name evidence="1" type="ORF">LR48_Vigan11g104800</name>
</gene>
<dbReference type="AlphaFoldDB" id="A0A0L9VSI3"/>
<dbReference type="EMBL" id="CM003381">
    <property type="protein sequence ID" value="KOM58015.1"/>
    <property type="molecule type" value="Genomic_DNA"/>
</dbReference>
<dbReference type="Proteomes" id="UP000053144">
    <property type="component" value="Chromosome 11"/>
</dbReference>
<name>A0A0L9VSI3_PHAAN</name>
<proteinExistence type="predicted"/>
<sequence length="83" mass="9570">MISKNGPKLIENYICCEVAMIIWDRERWMEGMECSDMSEECGGVVYVGRVEEEKIMRRNCENVTYLGGGVGVVYFRFMAEQSL</sequence>